<dbReference type="AlphaFoldDB" id="K0RA30"/>
<keyword evidence="2 6" id="KW-0812">Transmembrane</keyword>
<feature type="transmembrane region" description="Helical" evidence="6">
    <location>
        <begin position="601"/>
        <end position="626"/>
    </location>
</feature>
<keyword evidence="4 6" id="KW-0472">Membrane</keyword>
<dbReference type="InterPro" id="IPR014743">
    <property type="entry name" value="Cl-channel_core"/>
</dbReference>
<evidence type="ECO:0000256" key="6">
    <source>
        <dbReference type="SAM" id="Phobius"/>
    </source>
</evidence>
<feature type="transmembrane region" description="Helical" evidence="6">
    <location>
        <begin position="268"/>
        <end position="287"/>
    </location>
</feature>
<dbReference type="OrthoDB" id="45657at2759"/>
<keyword evidence="8" id="KW-1185">Reference proteome</keyword>
<dbReference type="InterPro" id="IPR050368">
    <property type="entry name" value="ClC-type_chloride_channel"/>
</dbReference>
<dbReference type="OMA" id="NFAWRAY"/>
<sequence>MSRARDDNFAWRAYLMAGKIPLKIKNAGRRCGGTSRDDAAVQRSTGGISVIVKCGSMMKALAAKAALLFIIDLPCGDGFSIPRRIQLSPSNKRVTVAVGARHRQSGPRTSNLVTTGLSHRHVRLSPRRESGPGRSAELMSSASASTEPTETRETLTDTPLPVAMSVGIVCSLIGYLYSKCLKCGFKVLWETIPTALFRESAGAGGGLLSVIAKHPSMYIPLVVTLGGLAVAILNTIYFPSMASAHDFVHVLSDSKDDDKMDRFPKARYHLLPVMCLSVLTSISGFSLGPEAPMVTAGGLVGVSLARKYIERITRDGADVSRPEAASLQESLAYCGAAGTITGFMNVPLVGPVFALEMTSRSSGISQAAAKNWKAAIAASLVGMTFIKALLQPKALLGGHFNYLPRASVGVLSGSEAVLSGLACGLGGAVVGTSFQKTVRLLKSMIWTGEPDKESKQTSIAKKVLVALSIGLLSRAFPQTKGSLQCVLDGQCTAFAATSHGLPAMLTQAAMVCPNSPYGSALEALQVGLAKFAAITLASAGKFPGGIIFPLMANGAILANSILLGLSPVLSPATSSLLSPATVMAFMAASLTSITRTPLATVLILALTASGLTPLSALLPGVLLASYSSVWISDWMSQNTFYSYSE</sequence>
<dbReference type="GO" id="GO:0016020">
    <property type="term" value="C:membrane"/>
    <property type="evidence" value="ECO:0007669"/>
    <property type="project" value="UniProtKB-SubCell"/>
</dbReference>
<dbReference type="eggNOG" id="ENOG502SSA5">
    <property type="taxonomic scope" value="Eukaryota"/>
</dbReference>
<dbReference type="SUPFAM" id="SSF81340">
    <property type="entry name" value="Clc chloride channel"/>
    <property type="match status" value="1"/>
</dbReference>
<evidence type="ECO:0000256" key="2">
    <source>
        <dbReference type="ARBA" id="ARBA00022692"/>
    </source>
</evidence>
<dbReference type="Proteomes" id="UP000266841">
    <property type="component" value="Unassembled WGS sequence"/>
</dbReference>
<dbReference type="InterPro" id="IPR001807">
    <property type="entry name" value="ClC"/>
</dbReference>
<dbReference type="Pfam" id="PF00654">
    <property type="entry name" value="Voltage_CLC"/>
    <property type="match status" value="1"/>
</dbReference>
<keyword evidence="3 6" id="KW-1133">Transmembrane helix</keyword>
<feature type="transmembrane region" description="Helical" evidence="6">
    <location>
        <begin position="217"/>
        <end position="238"/>
    </location>
</feature>
<evidence type="ECO:0000256" key="1">
    <source>
        <dbReference type="ARBA" id="ARBA00004141"/>
    </source>
</evidence>
<proteinExistence type="predicted"/>
<feature type="region of interest" description="Disordered" evidence="5">
    <location>
        <begin position="98"/>
        <end position="155"/>
    </location>
</feature>
<evidence type="ECO:0000313" key="7">
    <source>
        <dbReference type="EMBL" id="EJK50488.1"/>
    </source>
</evidence>
<comment type="subcellular location">
    <subcellularLocation>
        <location evidence="1">Membrane</location>
        <topology evidence="1">Multi-pass membrane protein</topology>
    </subcellularLocation>
</comment>
<dbReference type="PANTHER" id="PTHR43427">
    <property type="entry name" value="CHLORIDE CHANNEL PROTEIN CLC-E"/>
    <property type="match status" value="1"/>
</dbReference>
<dbReference type="EMBL" id="AGNL01043551">
    <property type="protein sequence ID" value="EJK50488.1"/>
    <property type="molecule type" value="Genomic_DNA"/>
</dbReference>
<evidence type="ECO:0008006" key="9">
    <source>
        <dbReference type="Google" id="ProtNLM"/>
    </source>
</evidence>
<organism evidence="7 8">
    <name type="scientific">Thalassiosira oceanica</name>
    <name type="common">Marine diatom</name>
    <dbReference type="NCBI Taxonomy" id="159749"/>
    <lineage>
        <taxon>Eukaryota</taxon>
        <taxon>Sar</taxon>
        <taxon>Stramenopiles</taxon>
        <taxon>Ochrophyta</taxon>
        <taxon>Bacillariophyta</taxon>
        <taxon>Coscinodiscophyceae</taxon>
        <taxon>Thalassiosirophycidae</taxon>
        <taxon>Thalassiosirales</taxon>
        <taxon>Thalassiosiraceae</taxon>
        <taxon>Thalassiosira</taxon>
    </lineage>
</organism>
<protein>
    <recommendedName>
        <fullName evidence="9">Chloride channel protein</fullName>
    </recommendedName>
</protein>
<dbReference type="Gene3D" id="1.10.3080.10">
    <property type="entry name" value="Clc chloride channel"/>
    <property type="match status" value="1"/>
</dbReference>
<evidence type="ECO:0000313" key="8">
    <source>
        <dbReference type="Proteomes" id="UP000266841"/>
    </source>
</evidence>
<name>K0RA30_THAOC</name>
<accession>K0RA30</accession>
<dbReference type="CDD" id="cd00400">
    <property type="entry name" value="Voltage_gated_ClC"/>
    <property type="match status" value="1"/>
</dbReference>
<feature type="transmembrane region" description="Helical" evidence="6">
    <location>
        <begin position="374"/>
        <end position="396"/>
    </location>
</feature>
<gene>
    <name evidence="7" type="ORF">THAOC_30497</name>
</gene>
<evidence type="ECO:0000256" key="5">
    <source>
        <dbReference type="SAM" id="MobiDB-lite"/>
    </source>
</evidence>
<evidence type="ECO:0000256" key="3">
    <source>
        <dbReference type="ARBA" id="ARBA00022989"/>
    </source>
</evidence>
<comment type="caution">
    <text evidence="7">The sequence shown here is derived from an EMBL/GenBank/DDBJ whole genome shotgun (WGS) entry which is preliminary data.</text>
</comment>
<dbReference type="GO" id="GO:0015108">
    <property type="term" value="F:chloride transmembrane transporter activity"/>
    <property type="evidence" value="ECO:0007669"/>
    <property type="project" value="InterPro"/>
</dbReference>
<evidence type="ECO:0000256" key="4">
    <source>
        <dbReference type="ARBA" id="ARBA00023136"/>
    </source>
</evidence>
<feature type="transmembrane region" description="Helical" evidence="6">
    <location>
        <begin position="576"/>
        <end position="594"/>
    </location>
</feature>
<feature type="transmembrane region" description="Helical" evidence="6">
    <location>
        <begin position="546"/>
        <end position="570"/>
    </location>
</feature>
<feature type="compositionally biased region" description="Polar residues" evidence="5">
    <location>
        <begin position="106"/>
        <end position="117"/>
    </location>
</feature>
<reference evidence="7 8" key="1">
    <citation type="journal article" date="2012" name="Genome Biol.">
        <title>Genome and low-iron response of an oceanic diatom adapted to chronic iron limitation.</title>
        <authorList>
            <person name="Lommer M."/>
            <person name="Specht M."/>
            <person name="Roy A.S."/>
            <person name="Kraemer L."/>
            <person name="Andreson R."/>
            <person name="Gutowska M.A."/>
            <person name="Wolf J."/>
            <person name="Bergner S.V."/>
            <person name="Schilhabel M.B."/>
            <person name="Klostermeier U.C."/>
            <person name="Beiko R.G."/>
            <person name="Rosenstiel P."/>
            <person name="Hippler M."/>
            <person name="Laroche J."/>
        </authorList>
    </citation>
    <scope>NUCLEOTIDE SEQUENCE [LARGE SCALE GENOMIC DNA]</scope>
    <source>
        <strain evidence="7 8">CCMP1005</strain>
    </source>
</reference>
<feature type="transmembrane region" description="Helical" evidence="6">
    <location>
        <begin position="416"/>
        <end position="434"/>
    </location>
</feature>
<feature type="transmembrane region" description="Helical" evidence="6">
    <location>
        <begin position="330"/>
        <end position="353"/>
    </location>
</feature>